<feature type="binding site" evidence="3">
    <location>
        <position position="90"/>
    </location>
    <ligand>
        <name>substrate</name>
    </ligand>
</feature>
<dbReference type="InterPro" id="IPR036979">
    <property type="entry name" value="CM_dom_sf"/>
</dbReference>
<dbReference type="Pfam" id="PF01817">
    <property type="entry name" value="CM_2"/>
    <property type="match status" value="1"/>
</dbReference>
<accession>A0A365XUN8</accession>
<dbReference type="EC" id="5.4.99.5" evidence="1"/>
<sequence length="97" mass="11430">MKQPHECSDMTEIRQEIDRIDHHIIQQLAERYAYVQAAAKFKTDAAAVKAPERFKAMLQTRREWASTAGLDPDVIEKMYTDLVNYFISEEMSHWKKQ</sequence>
<dbReference type="Gene3D" id="1.20.59.10">
    <property type="entry name" value="Chorismate mutase"/>
    <property type="match status" value="1"/>
</dbReference>
<dbReference type="PANTHER" id="PTHR38041:SF1">
    <property type="entry name" value="CHORISMATE MUTASE"/>
    <property type="match status" value="1"/>
</dbReference>
<keyword evidence="6" id="KW-1185">Reference proteome</keyword>
<dbReference type="InterPro" id="IPR036263">
    <property type="entry name" value="Chorismate_II_sf"/>
</dbReference>
<dbReference type="GO" id="GO:0046417">
    <property type="term" value="P:chorismate metabolic process"/>
    <property type="evidence" value="ECO:0007669"/>
    <property type="project" value="InterPro"/>
</dbReference>
<dbReference type="SMART" id="SM00830">
    <property type="entry name" value="CM_2"/>
    <property type="match status" value="1"/>
</dbReference>
<name>A0A365XUN8_9BACT</name>
<keyword evidence="2" id="KW-0413">Isomerase</keyword>
<comment type="caution">
    <text evidence="5">The sequence shown here is derived from an EMBL/GenBank/DDBJ whole genome shotgun (WGS) entry which is preliminary data.</text>
</comment>
<evidence type="ECO:0000256" key="2">
    <source>
        <dbReference type="ARBA" id="ARBA00023235"/>
    </source>
</evidence>
<dbReference type="Proteomes" id="UP000253410">
    <property type="component" value="Unassembled WGS sequence"/>
</dbReference>
<dbReference type="GO" id="GO:0016835">
    <property type="term" value="F:carbon-oxygen lyase activity"/>
    <property type="evidence" value="ECO:0007669"/>
    <property type="project" value="InterPro"/>
</dbReference>
<evidence type="ECO:0000259" key="4">
    <source>
        <dbReference type="PROSITE" id="PS51168"/>
    </source>
</evidence>
<feature type="domain" description="Chorismate mutase" evidence="4">
    <location>
        <begin position="4"/>
        <end position="94"/>
    </location>
</feature>
<dbReference type="PROSITE" id="PS51168">
    <property type="entry name" value="CHORISMATE_MUT_2"/>
    <property type="match status" value="1"/>
</dbReference>
<gene>
    <name evidence="5" type="ORF">DF182_25480</name>
</gene>
<evidence type="ECO:0000313" key="6">
    <source>
        <dbReference type="Proteomes" id="UP000253410"/>
    </source>
</evidence>
<dbReference type="SUPFAM" id="SSF48600">
    <property type="entry name" value="Chorismate mutase II"/>
    <property type="match status" value="1"/>
</dbReference>
<dbReference type="PIRSF" id="PIRSF029775">
    <property type="entry name" value="Isochor_pyr_lyas"/>
    <property type="match status" value="1"/>
</dbReference>
<organism evidence="5 6">
    <name type="scientific">Chitinophaga flava</name>
    <dbReference type="NCBI Taxonomy" id="2259036"/>
    <lineage>
        <taxon>Bacteria</taxon>
        <taxon>Pseudomonadati</taxon>
        <taxon>Bacteroidota</taxon>
        <taxon>Chitinophagia</taxon>
        <taxon>Chitinophagales</taxon>
        <taxon>Chitinophagaceae</taxon>
        <taxon>Chitinophaga</taxon>
    </lineage>
</organism>
<dbReference type="InterPro" id="IPR002701">
    <property type="entry name" value="CM_II_prokaryot"/>
</dbReference>
<dbReference type="NCBIfam" id="NF005475">
    <property type="entry name" value="PRK07075.1"/>
    <property type="match status" value="1"/>
</dbReference>
<dbReference type="InterPro" id="IPR008241">
    <property type="entry name" value="Isochorismate_pyruvate-lyase"/>
</dbReference>
<feature type="binding site" evidence="3">
    <location>
        <position position="31"/>
    </location>
    <ligand>
        <name>substrate</name>
    </ligand>
</feature>
<dbReference type="EMBL" id="QFFJ01000002">
    <property type="protein sequence ID" value="RBL89838.1"/>
    <property type="molecule type" value="Genomic_DNA"/>
</dbReference>
<dbReference type="OrthoDB" id="514491at2"/>
<protein>
    <recommendedName>
        <fullName evidence="1">chorismate mutase</fullName>
        <ecNumber evidence="1">5.4.99.5</ecNumber>
    </recommendedName>
</protein>
<dbReference type="GO" id="GO:0009697">
    <property type="term" value="P:salicylic acid biosynthetic process"/>
    <property type="evidence" value="ECO:0007669"/>
    <property type="project" value="InterPro"/>
</dbReference>
<evidence type="ECO:0000256" key="1">
    <source>
        <dbReference type="ARBA" id="ARBA00012404"/>
    </source>
</evidence>
<dbReference type="PANTHER" id="PTHR38041">
    <property type="entry name" value="CHORISMATE MUTASE"/>
    <property type="match status" value="1"/>
</dbReference>
<dbReference type="GO" id="GO:0004106">
    <property type="term" value="F:chorismate mutase activity"/>
    <property type="evidence" value="ECO:0007669"/>
    <property type="project" value="UniProtKB-EC"/>
</dbReference>
<feature type="binding site" evidence="3">
    <location>
        <position position="42"/>
    </location>
    <ligand>
        <name>substrate</name>
    </ligand>
</feature>
<dbReference type="AlphaFoldDB" id="A0A365XUN8"/>
<feature type="binding site" evidence="3">
    <location>
        <position position="14"/>
    </location>
    <ligand>
        <name>substrate</name>
    </ligand>
</feature>
<evidence type="ECO:0000256" key="3">
    <source>
        <dbReference type="PIRSR" id="PIRSR029775-1"/>
    </source>
</evidence>
<keyword evidence="5" id="KW-0456">Lyase</keyword>
<dbReference type="RefSeq" id="WP_113618587.1">
    <property type="nucleotide sequence ID" value="NZ_QFFJ01000002.1"/>
</dbReference>
<evidence type="ECO:0000313" key="5">
    <source>
        <dbReference type="EMBL" id="RBL89838.1"/>
    </source>
</evidence>
<reference evidence="5 6" key="1">
    <citation type="submission" date="2018-05" db="EMBL/GenBank/DDBJ databases">
        <title>Chitinophaga sp. K3CV102501T nov., isolated from isolated from a monsoon evergreen broad-leaved forest soil.</title>
        <authorList>
            <person name="Lv Y."/>
        </authorList>
    </citation>
    <scope>NUCLEOTIDE SEQUENCE [LARGE SCALE GENOMIC DNA]</scope>
    <source>
        <strain evidence="5 6">GDMCC 1.1325</strain>
    </source>
</reference>
<keyword evidence="5" id="KW-0670">Pyruvate</keyword>
<dbReference type="InterPro" id="IPR051331">
    <property type="entry name" value="Chorismate_mutase-related"/>
</dbReference>
<proteinExistence type="predicted"/>